<evidence type="ECO:0000256" key="1">
    <source>
        <dbReference type="ARBA" id="ARBA00010577"/>
    </source>
</evidence>
<dbReference type="Pfam" id="PF03963">
    <property type="entry name" value="FlgD"/>
    <property type="match status" value="1"/>
</dbReference>
<sequence>MTTISNDLLTTMNTRKSGSGSTAADAQDRFMTLLITQMKSQDPLNPMDNAQVTSQLAQLSTVTGIDKLNSTMESMISNVQSSQTYQASNMIGRYVLTKGDSLTLTESKSYLGINLPVGADKVTVTIKDSAGNQMRQLTLGKQEAGVLPLSWDGYKDDGSKAADGNYKFEVTATTANTSVTATPLSYDQVMSVSNSSSGIKLNLGKLDSIGIDDVVEVF</sequence>
<gene>
    <name evidence="9" type="ordered locus">Msip34_0777</name>
</gene>
<evidence type="ECO:0000259" key="8">
    <source>
        <dbReference type="Pfam" id="PF13861"/>
    </source>
</evidence>
<keyword evidence="9" id="KW-0969">Cilium</keyword>
<dbReference type="STRING" id="582744.Msip34_0777"/>
<dbReference type="InterPro" id="IPR025965">
    <property type="entry name" value="FlgD/Vpr_Ig-like"/>
</dbReference>
<evidence type="ECO:0000256" key="2">
    <source>
        <dbReference type="ARBA" id="ARBA00016013"/>
    </source>
</evidence>
<dbReference type="Pfam" id="PF13861">
    <property type="entry name" value="FLgD_tudor"/>
    <property type="match status" value="1"/>
</dbReference>
<evidence type="ECO:0000256" key="4">
    <source>
        <dbReference type="ARBA" id="ARBA00024746"/>
    </source>
</evidence>
<comment type="function">
    <text evidence="4 5">Required for flagellar hook formation. May act as a scaffolding protein.</text>
</comment>
<evidence type="ECO:0000313" key="10">
    <source>
        <dbReference type="Proteomes" id="UP000002743"/>
    </source>
</evidence>
<feature type="region of interest" description="Disordered" evidence="6">
    <location>
        <begin position="1"/>
        <end position="23"/>
    </location>
</feature>
<dbReference type="OrthoDB" id="9785233at2"/>
<feature type="domain" description="FlgD/Vpr Ig-like" evidence="7">
    <location>
        <begin position="100"/>
        <end position="175"/>
    </location>
</feature>
<keyword evidence="10" id="KW-1185">Reference proteome</keyword>
<accession>C6XBV0</accession>
<organism evidence="9 10">
    <name type="scientific">Methylovorus glucosotrophus (strain SIP3-4)</name>
    <dbReference type="NCBI Taxonomy" id="582744"/>
    <lineage>
        <taxon>Bacteria</taxon>
        <taxon>Pseudomonadati</taxon>
        <taxon>Pseudomonadota</taxon>
        <taxon>Betaproteobacteria</taxon>
        <taxon>Nitrosomonadales</taxon>
        <taxon>Methylophilaceae</taxon>
        <taxon>Methylovorus</taxon>
    </lineage>
</organism>
<dbReference type="Gene3D" id="2.30.30.910">
    <property type="match status" value="1"/>
</dbReference>
<evidence type="ECO:0000256" key="5">
    <source>
        <dbReference type="RuleBase" id="RU362076"/>
    </source>
</evidence>
<keyword evidence="9" id="KW-0282">Flagellum</keyword>
<keyword evidence="3 5" id="KW-1005">Bacterial flagellum biogenesis</keyword>
<evidence type="ECO:0000313" key="9">
    <source>
        <dbReference type="EMBL" id="ACT50025.1"/>
    </source>
</evidence>
<dbReference type="Gene3D" id="2.60.40.4070">
    <property type="match status" value="1"/>
</dbReference>
<dbReference type="Pfam" id="PF13860">
    <property type="entry name" value="FlgD_ig"/>
    <property type="match status" value="1"/>
</dbReference>
<dbReference type="EMBL" id="CP001674">
    <property type="protein sequence ID" value="ACT50025.1"/>
    <property type="molecule type" value="Genomic_DNA"/>
</dbReference>
<dbReference type="KEGG" id="mei:Msip34_0777"/>
<reference evidence="10" key="1">
    <citation type="submission" date="2009-07" db="EMBL/GenBank/DDBJ databases">
        <title>Complete sequence of chromosome of Methylovorus sp. SIP3-4.</title>
        <authorList>
            <person name="Lucas S."/>
            <person name="Copeland A."/>
            <person name="Lapidus A."/>
            <person name="Glavina del Rio T."/>
            <person name="Tice H."/>
            <person name="Bruce D."/>
            <person name="Goodwin L."/>
            <person name="Pitluck S."/>
            <person name="Clum A."/>
            <person name="Larimer F."/>
            <person name="Land M."/>
            <person name="Hauser L."/>
            <person name="Kyrpides N."/>
            <person name="Mikhailova N."/>
            <person name="Kayluzhnaya M."/>
            <person name="Chistoserdova L."/>
        </authorList>
    </citation>
    <scope>NUCLEOTIDE SEQUENCE [LARGE SCALE GENOMIC DNA]</scope>
    <source>
        <strain evidence="10">SIP3-4</strain>
    </source>
</reference>
<reference evidence="9 10" key="2">
    <citation type="journal article" date="2011" name="J. Bacteriol.">
        <title>Genomes of three methylotrophs from a single niche uncover genetic and metabolic divergence of Methylophilaceae.</title>
        <authorList>
            <person name="Lapidus A."/>
            <person name="Clum A."/>
            <person name="Labutti K."/>
            <person name="Kaluzhnaya M.G."/>
            <person name="Lim S."/>
            <person name="Beck D.A."/>
            <person name="Glavina Del Rio T."/>
            <person name="Nolan M."/>
            <person name="Mavromatis K."/>
            <person name="Huntemann M."/>
            <person name="Lucas S."/>
            <person name="Lidstrom M.E."/>
            <person name="Ivanova N."/>
            <person name="Chistoserdova L."/>
        </authorList>
    </citation>
    <scope>NUCLEOTIDE SEQUENCE [LARGE SCALE GENOMIC DNA]</scope>
    <source>
        <strain evidence="9 10">SIP3-4</strain>
    </source>
</reference>
<dbReference type="GO" id="GO:0044781">
    <property type="term" value="P:bacterial-type flagellum organization"/>
    <property type="evidence" value="ECO:0007669"/>
    <property type="project" value="UniProtKB-UniRule"/>
</dbReference>
<dbReference type="HOGENOM" id="CLU_047535_0_0_4"/>
<name>C6XBV0_METGS</name>
<dbReference type="InterPro" id="IPR025963">
    <property type="entry name" value="FLgD_Tudor"/>
</dbReference>
<dbReference type="eggNOG" id="COG1843">
    <property type="taxonomic scope" value="Bacteria"/>
</dbReference>
<dbReference type="RefSeq" id="WP_015829597.1">
    <property type="nucleotide sequence ID" value="NC_012969.1"/>
</dbReference>
<feature type="domain" description="FlgD Tudor-like" evidence="8">
    <location>
        <begin position="82"/>
        <end position="214"/>
    </location>
</feature>
<dbReference type="Proteomes" id="UP000002743">
    <property type="component" value="Chromosome"/>
</dbReference>
<dbReference type="InterPro" id="IPR005648">
    <property type="entry name" value="FlgD"/>
</dbReference>
<keyword evidence="9" id="KW-0966">Cell projection</keyword>
<comment type="similarity">
    <text evidence="1 5">Belongs to the FlgD family.</text>
</comment>
<evidence type="ECO:0000256" key="6">
    <source>
        <dbReference type="SAM" id="MobiDB-lite"/>
    </source>
</evidence>
<dbReference type="AlphaFoldDB" id="C6XBV0"/>
<protein>
    <recommendedName>
        <fullName evidence="2 5">Basal-body rod modification protein FlgD</fullName>
    </recommendedName>
</protein>
<proteinExistence type="inferred from homology"/>
<evidence type="ECO:0000256" key="3">
    <source>
        <dbReference type="ARBA" id="ARBA00022795"/>
    </source>
</evidence>
<evidence type="ECO:0000259" key="7">
    <source>
        <dbReference type="Pfam" id="PF13860"/>
    </source>
</evidence>